<feature type="compositionally biased region" description="Basic and acidic residues" evidence="2">
    <location>
        <begin position="548"/>
        <end position="561"/>
    </location>
</feature>
<dbReference type="GO" id="GO:0003824">
    <property type="term" value="F:catalytic activity"/>
    <property type="evidence" value="ECO:0007669"/>
    <property type="project" value="UniProtKB-KW"/>
</dbReference>
<dbReference type="InterPro" id="IPR036397">
    <property type="entry name" value="RNaseH_sf"/>
</dbReference>
<feature type="domain" description="Integrase catalytic" evidence="3">
    <location>
        <begin position="363"/>
        <end position="517"/>
    </location>
</feature>
<dbReference type="GO" id="GO:0042575">
    <property type="term" value="C:DNA polymerase complex"/>
    <property type="evidence" value="ECO:0007669"/>
    <property type="project" value="UniProtKB-ARBA"/>
</dbReference>
<dbReference type="InterPro" id="IPR001584">
    <property type="entry name" value="Integrase_cat-core"/>
</dbReference>
<evidence type="ECO:0000256" key="1">
    <source>
        <dbReference type="ARBA" id="ARBA00023268"/>
    </source>
</evidence>
<keyword evidence="5" id="KW-1185">Reference proteome</keyword>
<comment type="caution">
    <text evidence="4">The sequence shown here is derived from an EMBL/GenBank/DDBJ whole genome shotgun (WGS) entry which is preliminary data.</text>
</comment>
<evidence type="ECO:0000259" key="3">
    <source>
        <dbReference type="PROSITE" id="PS50994"/>
    </source>
</evidence>
<dbReference type="GO" id="GO:0003676">
    <property type="term" value="F:nucleic acid binding"/>
    <property type="evidence" value="ECO:0007669"/>
    <property type="project" value="InterPro"/>
</dbReference>
<dbReference type="PROSITE" id="PS50994">
    <property type="entry name" value="INTEGRASE"/>
    <property type="match status" value="1"/>
</dbReference>
<feature type="region of interest" description="Disordered" evidence="2">
    <location>
        <begin position="1"/>
        <end position="31"/>
    </location>
</feature>
<evidence type="ECO:0000313" key="4">
    <source>
        <dbReference type="EMBL" id="KAF2898725.1"/>
    </source>
</evidence>
<dbReference type="PANTHER" id="PTHR37984">
    <property type="entry name" value="PROTEIN CBG26694"/>
    <property type="match status" value="1"/>
</dbReference>
<dbReference type="InterPro" id="IPR041577">
    <property type="entry name" value="RT_RNaseH_2"/>
</dbReference>
<accession>A0A8K0GBL5</accession>
<dbReference type="Pfam" id="PF00665">
    <property type="entry name" value="rve"/>
    <property type="match status" value="1"/>
</dbReference>
<feature type="region of interest" description="Disordered" evidence="2">
    <location>
        <begin position="537"/>
        <end position="561"/>
    </location>
</feature>
<dbReference type="InterPro" id="IPR043502">
    <property type="entry name" value="DNA/RNA_pol_sf"/>
</dbReference>
<dbReference type="Gene3D" id="3.30.70.270">
    <property type="match status" value="1"/>
</dbReference>
<dbReference type="OrthoDB" id="6765319at2759"/>
<dbReference type="Pfam" id="PF17919">
    <property type="entry name" value="RT_RNaseH_2"/>
    <property type="match status" value="1"/>
</dbReference>
<dbReference type="EMBL" id="VTPC01003319">
    <property type="protein sequence ID" value="KAF2898725.1"/>
    <property type="molecule type" value="Genomic_DNA"/>
</dbReference>
<evidence type="ECO:0000313" key="5">
    <source>
        <dbReference type="Proteomes" id="UP000801492"/>
    </source>
</evidence>
<dbReference type="GO" id="GO:0071897">
    <property type="term" value="P:DNA biosynthetic process"/>
    <property type="evidence" value="ECO:0007669"/>
    <property type="project" value="UniProtKB-ARBA"/>
</dbReference>
<dbReference type="PANTHER" id="PTHR37984:SF5">
    <property type="entry name" value="PROTEIN NYNRIN-LIKE"/>
    <property type="match status" value="1"/>
</dbReference>
<reference evidence="4" key="1">
    <citation type="submission" date="2019-08" db="EMBL/GenBank/DDBJ databases">
        <title>The genome of the North American firefly Photinus pyralis.</title>
        <authorList>
            <consortium name="Photinus pyralis genome working group"/>
            <person name="Fallon T.R."/>
            <person name="Sander Lower S.E."/>
            <person name="Weng J.-K."/>
        </authorList>
    </citation>
    <scope>NUCLEOTIDE SEQUENCE</scope>
    <source>
        <strain evidence="4">TRF0915ILg1</strain>
        <tissue evidence="4">Whole body</tissue>
    </source>
</reference>
<dbReference type="SUPFAM" id="SSF53098">
    <property type="entry name" value="Ribonuclease H-like"/>
    <property type="match status" value="1"/>
</dbReference>
<protein>
    <recommendedName>
        <fullName evidence="3">Integrase catalytic domain-containing protein</fullName>
    </recommendedName>
</protein>
<gene>
    <name evidence="4" type="ORF">ILUMI_07452</name>
</gene>
<dbReference type="SUPFAM" id="SSF56672">
    <property type="entry name" value="DNA/RNA polymerases"/>
    <property type="match status" value="1"/>
</dbReference>
<dbReference type="InterPro" id="IPR012337">
    <property type="entry name" value="RNaseH-like_sf"/>
</dbReference>
<dbReference type="FunFam" id="3.30.420.10:FF:000063">
    <property type="entry name" value="Retrovirus-related Pol polyprotein from transposon 297-like Protein"/>
    <property type="match status" value="1"/>
</dbReference>
<keyword evidence="1" id="KW-0511">Multifunctional enzyme</keyword>
<dbReference type="InterPro" id="IPR050951">
    <property type="entry name" value="Retrovirus_Pol_polyprotein"/>
</dbReference>
<proteinExistence type="predicted"/>
<feature type="compositionally biased region" description="Polar residues" evidence="2">
    <location>
        <begin position="8"/>
        <end position="22"/>
    </location>
</feature>
<dbReference type="GO" id="GO:0015074">
    <property type="term" value="P:DNA integration"/>
    <property type="evidence" value="ECO:0007669"/>
    <property type="project" value="InterPro"/>
</dbReference>
<sequence>MVKKTSYHPGSSKSAIQGSSRNSRQEDKRVFTKTEQDEGYCYCRCCGKKHTGNQKCKYIVILNAINVINKNGKEGCYNSNIKHRLGCAASPSTKTRGKNPLLWRLQDIYQQDLEDVKYPLLKTKEIFSKLNNGESFTKLDLSNAHSQIEPEEESARFVPKLAMIMKPIYELLRKEITFDWNERCQKVFQKIKELLIASDQVLTHFGQNKPIAVSTDASQNDTVACLAHKLPNGDLRPVAFISRTLAKAEEKYSIFNKEALAIYWAVKMFYFYLMEQAKFTTKCDHKPLLGIYGQSNEVADRLSRHALQQKVGDKKSQKENYLNFVVTEGLPTDYKRLQEKQNCTACLKALDDPQKTIPIPRNRPQRPWQRIHLDFLKPFQNTNYLVIPDAYSKWPEIFRTPNISIESTIKNLRKTFSRWGLPERIVSDNGPSLVFCRLKKFLEQNGIKHITSSPFHPATNGAAENAVRSFNKGLKAAIFKQQGIDPDLIISRYLLNYRNEIHFTTNETPAVLTLGRNLRTCFDLIKSDTTLVVKERQEKQVKHHKGKENKMLSVEDKDKGL</sequence>
<dbReference type="InterPro" id="IPR043128">
    <property type="entry name" value="Rev_trsase/Diguanyl_cyclase"/>
</dbReference>
<dbReference type="Gene3D" id="3.30.420.10">
    <property type="entry name" value="Ribonuclease H-like superfamily/Ribonuclease H"/>
    <property type="match status" value="1"/>
</dbReference>
<organism evidence="4 5">
    <name type="scientific">Ignelater luminosus</name>
    <name type="common">Cucubano</name>
    <name type="synonym">Pyrophorus luminosus</name>
    <dbReference type="NCBI Taxonomy" id="2038154"/>
    <lineage>
        <taxon>Eukaryota</taxon>
        <taxon>Metazoa</taxon>
        <taxon>Ecdysozoa</taxon>
        <taxon>Arthropoda</taxon>
        <taxon>Hexapoda</taxon>
        <taxon>Insecta</taxon>
        <taxon>Pterygota</taxon>
        <taxon>Neoptera</taxon>
        <taxon>Endopterygota</taxon>
        <taxon>Coleoptera</taxon>
        <taxon>Polyphaga</taxon>
        <taxon>Elateriformia</taxon>
        <taxon>Elateroidea</taxon>
        <taxon>Elateridae</taxon>
        <taxon>Agrypninae</taxon>
        <taxon>Pyrophorini</taxon>
        <taxon>Ignelater</taxon>
    </lineage>
</organism>
<dbReference type="Proteomes" id="UP000801492">
    <property type="component" value="Unassembled WGS sequence"/>
</dbReference>
<name>A0A8K0GBL5_IGNLU</name>
<dbReference type="AlphaFoldDB" id="A0A8K0GBL5"/>
<evidence type="ECO:0000256" key="2">
    <source>
        <dbReference type="SAM" id="MobiDB-lite"/>
    </source>
</evidence>